<dbReference type="AlphaFoldDB" id="A0A163FG62"/>
<keyword evidence="2 7" id="KW-0813">Transport</keyword>
<proteinExistence type="inferred from homology"/>
<dbReference type="Gene3D" id="1.10.3720.10">
    <property type="entry name" value="MetI-like"/>
    <property type="match status" value="1"/>
</dbReference>
<dbReference type="OrthoDB" id="401349at2"/>
<feature type="transmembrane region" description="Helical" evidence="7">
    <location>
        <begin position="238"/>
        <end position="260"/>
    </location>
</feature>
<dbReference type="GO" id="GO:0055085">
    <property type="term" value="P:transmembrane transport"/>
    <property type="evidence" value="ECO:0007669"/>
    <property type="project" value="InterPro"/>
</dbReference>
<dbReference type="Proteomes" id="UP000076490">
    <property type="component" value="Unassembled WGS sequence"/>
</dbReference>
<feature type="transmembrane region" description="Helical" evidence="7">
    <location>
        <begin position="98"/>
        <end position="122"/>
    </location>
</feature>
<evidence type="ECO:0000256" key="6">
    <source>
        <dbReference type="ARBA" id="ARBA00023136"/>
    </source>
</evidence>
<dbReference type="InterPro" id="IPR000515">
    <property type="entry name" value="MetI-like"/>
</dbReference>
<feature type="transmembrane region" description="Helical" evidence="7">
    <location>
        <begin position="134"/>
        <end position="157"/>
    </location>
</feature>
<keyword evidence="3" id="KW-1003">Cell membrane</keyword>
<dbReference type="Pfam" id="PF00528">
    <property type="entry name" value="BPD_transp_1"/>
    <property type="match status" value="1"/>
</dbReference>
<evidence type="ECO:0000256" key="1">
    <source>
        <dbReference type="ARBA" id="ARBA00004651"/>
    </source>
</evidence>
<evidence type="ECO:0000259" key="8">
    <source>
        <dbReference type="PROSITE" id="PS50928"/>
    </source>
</evidence>
<name>A0A163FG62_9BACL</name>
<feature type="transmembrane region" description="Helical" evidence="7">
    <location>
        <begin position="12"/>
        <end position="30"/>
    </location>
</feature>
<dbReference type="SUPFAM" id="SSF161098">
    <property type="entry name" value="MetI-like"/>
    <property type="match status" value="1"/>
</dbReference>
<feature type="domain" description="ABC transmembrane type-1" evidence="8">
    <location>
        <begin position="98"/>
        <end position="299"/>
    </location>
</feature>
<dbReference type="InterPro" id="IPR045621">
    <property type="entry name" value="BPD_transp_1_N"/>
</dbReference>
<protein>
    <submittedName>
        <fullName evidence="9">ABC transporter permease</fullName>
    </submittedName>
</protein>
<evidence type="ECO:0000256" key="4">
    <source>
        <dbReference type="ARBA" id="ARBA00022692"/>
    </source>
</evidence>
<evidence type="ECO:0000256" key="5">
    <source>
        <dbReference type="ARBA" id="ARBA00022989"/>
    </source>
</evidence>
<dbReference type="PROSITE" id="PS50928">
    <property type="entry name" value="ABC_TM1"/>
    <property type="match status" value="1"/>
</dbReference>
<comment type="subcellular location">
    <subcellularLocation>
        <location evidence="1 7">Cell membrane</location>
        <topology evidence="1 7">Multi-pass membrane protein</topology>
    </subcellularLocation>
</comment>
<dbReference type="PANTHER" id="PTHR43163">
    <property type="entry name" value="DIPEPTIDE TRANSPORT SYSTEM PERMEASE PROTEIN DPPB-RELATED"/>
    <property type="match status" value="1"/>
</dbReference>
<dbReference type="EMBL" id="LQNT01000009">
    <property type="protein sequence ID" value="KZE38607.1"/>
    <property type="molecule type" value="Genomic_DNA"/>
</dbReference>
<dbReference type="PANTHER" id="PTHR43163:SF3">
    <property type="entry name" value="PEPTIDE ABC TRANSPORTER PERMEASE PROTEIN"/>
    <property type="match status" value="1"/>
</dbReference>
<dbReference type="CDD" id="cd06261">
    <property type="entry name" value="TM_PBP2"/>
    <property type="match status" value="1"/>
</dbReference>
<reference evidence="9 10" key="1">
    <citation type="submission" date="2016-01" db="EMBL/GenBank/DDBJ databases">
        <title>Whole genome sequencing of Bhargavaea cecembensis T14.</title>
        <authorList>
            <person name="Hong K.W."/>
        </authorList>
    </citation>
    <scope>NUCLEOTIDE SEQUENCE [LARGE SCALE GENOMIC DNA]</scope>
    <source>
        <strain evidence="9 10">T14</strain>
    </source>
</reference>
<keyword evidence="4 7" id="KW-0812">Transmembrane</keyword>
<organism evidence="9 10">
    <name type="scientific">Bhargavaea cecembensis</name>
    <dbReference type="NCBI Taxonomy" id="394098"/>
    <lineage>
        <taxon>Bacteria</taxon>
        <taxon>Bacillati</taxon>
        <taxon>Bacillota</taxon>
        <taxon>Bacilli</taxon>
        <taxon>Bacillales</taxon>
        <taxon>Caryophanaceae</taxon>
        <taxon>Bhargavaea</taxon>
    </lineage>
</organism>
<evidence type="ECO:0000313" key="10">
    <source>
        <dbReference type="Proteomes" id="UP000076490"/>
    </source>
</evidence>
<accession>A0A163FG62</accession>
<evidence type="ECO:0000256" key="7">
    <source>
        <dbReference type="RuleBase" id="RU363032"/>
    </source>
</evidence>
<sequence length="321" mass="34565">MALFLLKRVAESVLMLVLGSLLCFAFIRLIPGDPAAAMYGDQLQKLTEADRLRISENLGLDEQLPVQYIHWASQVLQGNWGASYLTGEPADEIIVRTLIPTAVLLMASQVIMIGLALFFGLTSALRRNGLYDRIVLAASVMLMAIPPFWLGLMMMLFFSIRLGVLPSSGMGEGPFSIPHLILPALVIALSHAGYYIRLFRNHFAASSSGGHLLALRARGVPHRRIILAHILPNAAAPLIVYTGASLAVSLAGSVVVESIFSWPGLGRLALKSALAHDYPVLLGVILLSMAFVILINLLASLLAAWTDPRLRGSGAEGRAGR</sequence>
<feature type="transmembrane region" description="Helical" evidence="7">
    <location>
        <begin position="177"/>
        <end position="196"/>
    </location>
</feature>
<keyword evidence="5 7" id="KW-1133">Transmembrane helix</keyword>
<comment type="similarity">
    <text evidence="7">Belongs to the binding-protein-dependent transport system permease family.</text>
</comment>
<dbReference type="RefSeq" id="WP_063180266.1">
    <property type="nucleotide sequence ID" value="NZ_LQNT01000009.1"/>
</dbReference>
<keyword evidence="6 7" id="KW-0472">Membrane</keyword>
<feature type="transmembrane region" description="Helical" evidence="7">
    <location>
        <begin position="280"/>
        <end position="305"/>
    </location>
</feature>
<evidence type="ECO:0000256" key="2">
    <source>
        <dbReference type="ARBA" id="ARBA00022448"/>
    </source>
</evidence>
<dbReference type="GO" id="GO:0005886">
    <property type="term" value="C:plasma membrane"/>
    <property type="evidence" value="ECO:0007669"/>
    <property type="project" value="UniProtKB-SubCell"/>
</dbReference>
<dbReference type="Pfam" id="PF19300">
    <property type="entry name" value="BPD_transp_1_N"/>
    <property type="match status" value="1"/>
</dbReference>
<evidence type="ECO:0000313" key="9">
    <source>
        <dbReference type="EMBL" id="KZE38607.1"/>
    </source>
</evidence>
<dbReference type="InterPro" id="IPR035906">
    <property type="entry name" value="MetI-like_sf"/>
</dbReference>
<comment type="caution">
    <text evidence="9">The sequence shown here is derived from an EMBL/GenBank/DDBJ whole genome shotgun (WGS) entry which is preliminary data.</text>
</comment>
<gene>
    <name evidence="9" type="ORF">AV656_06790</name>
</gene>
<evidence type="ECO:0000256" key="3">
    <source>
        <dbReference type="ARBA" id="ARBA00022475"/>
    </source>
</evidence>